<comment type="caution">
    <text evidence="4">The sequence shown here is derived from an EMBL/GenBank/DDBJ whole genome shotgun (WGS) entry which is preliminary data.</text>
</comment>
<dbReference type="Pfam" id="PF25597">
    <property type="entry name" value="SH3_retrovirus"/>
    <property type="match status" value="1"/>
</dbReference>
<accession>A0AAW2WEP8</accession>
<dbReference type="EMBL" id="JACGWN010000008">
    <property type="protein sequence ID" value="KAL0440275.1"/>
    <property type="molecule type" value="Genomic_DNA"/>
</dbReference>
<feature type="region of interest" description="Disordered" evidence="1">
    <location>
        <begin position="1"/>
        <end position="26"/>
    </location>
</feature>
<gene>
    <name evidence="4" type="ORF">Slati_2510500</name>
</gene>
<feature type="domain" description="Retroviral polymerase SH3-like" evidence="3">
    <location>
        <begin position="190"/>
        <end position="232"/>
    </location>
</feature>
<evidence type="ECO:0008006" key="5">
    <source>
        <dbReference type="Google" id="ProtNLM"/>
    </source>
</evidence>
<name>A0AAW2WEP8_9LAMI</name>
<evidence type="ECO:0000256" key="1">
    <source>
        <dbReference type="SAM" id="MobiDB-lite"/>
    </source>
</evidence>
<dbReference type="Pfam" id="PF22936">
    <property type="entry name" value="Pol_BBD"/>
    <property type="match status" value="1"/>
</dbReference>
<feature type="compositionally biased region" description="Low complexity" evidence="1">
    <location>
        <begin position="1"/>
        <end position="13"/>
    </location>
</feature>
<feature type="domain" description="Retrovirus-related Pol polyprotein from transposon TNT 1-94-like beta-barrel" evidence="2">
    <location>
        <begin position="71"/>
        <end position="125"/>
    </location>
</feature>
<dbReference type="InterPro" id="IPR057670">
    <property type="entry name" value="SH3_retrovirus"/>
</dbReference>
<evidence type="ECO:0000259" key="2">
    <source>
        <dbReference type="Pfam" id="PF22936"/>
    </source>
</evidence>
<evidence type="ECO:0000313" key="4">
    <source>
        <dbReference type="EMBL" id="KAL0440275.1"/>
    </source>
</evidence>
<proteinExistence type="predicted"/>
<dbReference type="InterPro" id="IPR054722">
    <property type="entry name" value="PolX-like_BBD"/>
</dbReference>
<reference evidence="4" key="1">
    <citation type="submission" date="2020-06" db="EMBL/GenBank/DDBJ databases">
        <authorList>
            <person name="Li T."/>
            <person name="Hu X."/>
            <person name="Zhang T."/>
            <person name="Song X."/>
            <person name="Zhang H."/>
            <person name="Dai N."/>
            <person name="Sheng W."/>
            <person name="Hou X."/>
            <person name="Wei L."/>
        </authorList>
    </citation>
    <scope>NUCLEOTIDE SEQUENCE</scope>
    <source>
        <strain evidence="4">KEN1</strain>
        <tissue evidence="4">Leaf</tissue>
    </source>
</reference>
<dbReference type="AlphaFoldDB" id="A0AAW2WEP8"/>
<sequence>MAVTATASTGGAPPTAPKGKGKGKVGVLSGRRQMMCACIAKERGIGRGSVHNSSPTQVLERRSRRLSKDEMILRLGDGKAVAAEAVGSLRLVVSNHIRIDLKDCYSVPSMVKNIISIPQLDSEGFKFSINKSYFYLVYDYVYHLLGTLVNGLYIFQQSNLIMTAQYKRKVDNHENAQIWHARLDHISKDRISRFIGYPKETAGYYFYNSVEQKIFVSRNAVFLKKDFPSDNRHNEVLIEKSSGEPHHDSTTSFEPTVHTDGVRVLHRSTRESRIPERYKFVG</sequence>
<reference evidence="4" key="2">
    <citation type="journal article" date="2024" name="Plant">
        <title>Genomic evolution and insights into agronomic trait innovations of Sesamum species.</title>
        <authorList>
            <person name="Miao H."/>
            <person name="Wang L."/>
            <person name="Qu L."/>
            <person name="Liu H."/>
            <person name="Sun Y."/>
            <person name="Le M."/>
            <person name="Wang Q."/>
            <person name="Wei S."/>
            <person name="Zheng Y."/>
            <person name="Lin W."/>
            <person name="Duan Y."/>
            <person name="Cao H."/>
            <person name="Xiong S."/>
            <person name="Wang X."/>
            <person name="Wei L."/>
            <person name="Li C."/>
            <person name="Ma Q."/>
            <person name="Ju M."/>
            <person name="Zhao R."/>
            <person name="Li G."/>
            <person name="Mu C."/>
            <person name="Tian Q."/>
            <person name="Mei H."/>
            <person name="Zhang T."/>
            <person name="Gao T."/>
            <person name="Zhang H."/>
        </authorList>
    </citation>
    <scope>NUCLEOTIDE SEQUENCE</scope>
    <source>
        <strain evidence="4">KEN1</strain>
    </source>
</reference>
<evidence type="ECO:0000259" key="3">
    <source>
        <dbReference type="Pfam" id="PF25597"/>
    </source>
</evidence>
<protein>
    <recommendedName>
        <fullName evidence="5">GAG-pre-integrase domain-containing protein</fullName>
    </recommendedName>
</protein>
<organism evidence="4">
    <name type="scientific">Sesamum latifolium</name>
    <dbReference type="NCBI Taxonomy" id="2727402"/>
    <lineage>
        <taxon>Eukaryota</taxon>
        <taxon>Viridiplantae</taxon>
        <taxon>Streptophyta</taxon>
        <taxon>Embryophyta</taxon>
        <taxon>Tracheophyta</taxon>
        <taxon>Spermatophyta</taxon>
        <taxon>Magnoliopsida</taxon>
        <taxon>eudicotyledons</taxon>
        <taxon>Gunneridae</taxon>
        <taxon>Pentapetalae</taxon>
        <taxon>asterids</taxon>
        <taxon>lamiids</taxon>
        <taxon>Lamiales</taxon>
        <taxon>Pedaliaceae</taxon>
        <taxon>Sesamum</taxon>
    </lineage>
</organism>